<evidence type="ECO:0000313" key="1">
    <source>
        <dbReference type="EMBL" id="GAA3702734.1"/>
    </source>
</evidence>
<proteinExistence type="predicted"/>
<dbReference type="PANTHER" id="PTHR33221">
    <property type="entry name" value="WINGED HELIX-TURN-HELIX TRANSCRIPTIONAL REGULATOR, RRF2 FAMILY"/>
    <property type="match status" value="1"/>
</dbReference>
<dbReference type="Proteomes" id="UP001500051">
    <property type="component" value="Unassembled WGS sequence"/>
</dbReference>
<dbReference type="PANTHER" id="PTHR33221:SF15">
    <property type="entry name" value="HTH-TYPE TRANSCRIPTIONAL REGULATOR YWGB-RELATED"/>
    <property type="match status" value="1"/>
</dbReference>
<protein>
    <submittedName>
        <fullName evidence="1">Rrf2 family transcriptional regulator</fullName>
    </submittedName>
</protein>
<sequence>MARPTSTQFAVAVHVLTYLASVMAEARAVSSDELARSVNANPVHVRRVLGPLRDAGLVSSRPGPRGGWGLGRPSTDITAAEVWDLVQGDDAVLGLHGPNPACPVGRSIQQSLVDIDARARRAVRAELDRITIADLAAGVALAV</sequence>
<reference evidence="2" key="1">
    <citation type="journal article" date="2019" name="Int. J. Syst. Evol. Microbiol.">
        <title>The Global Catalogue of Microorganisms (GCM) 10K type strain sequencing project: providing services to taxonomists for standard genome sequencing and annotation.</title>
        <authorList>
            <consortium name="The Broad Institute Genomics Platform"/>
            <consortium name="The Broad Institute Genome Sequencing Center for Infectious Disease"/>
            <person name="Wu L."/>
            <person name="Ma J."/>
        </authorList>
    </citation>
    <scope>NUCLEOTIDE SEQUENCE [LARGE SCALE GENOMIC DNA]</scope>
    <source>
        <strain evidence="2">JCM 16548</strain>
    </source>
</reference>
<dbReference type="RefSeq" id="WP_344812166.1">
    <property type="nucleotide sequence ID" value="NZ_BAAAYX010000004.1"/>
</dbReference>
<keyword evidence="2" id="KW-1185">Reference proteome</keyword>
<organism evidence="1 2">
    <name type="scientific">Microlunatus aurantiacus</name>
    <dbReference type="NCBI Taxonomy" id="446786"/>
    <lineage>
        <taxon>Bacteria</taxon>
        <taxon>Bacillati</taxon>
        <taxon>Actinomycetota</taxon>
        <taxon>Actinomycetes</taxon>
        <taxon>Propionibacteriales</taxon>
        <taxon>Propionibacteriaceae</taxon>
        <taxon>Microlunatus</taxon>
    </lineage>
</organism>
<evidence type="ECO:0000313" key="2">
    <source>
        <dbReference type="Proteomes" id="UP001500051"/>
    </source>
</evidence>
<comment type="caution">
    <text evidence="1">The sequence shown here is derived from an EMBL/GenBank/DDBJ whole genome shotgun (WGS) entry which is preliminary data.</text>
</comment>
<dbReference type="InterPro" id="IPR000944">
    <property type="entry name" value="Tscrpt_reg_Rrf2"/>
</dbReference>
<dbReference type="Pfam" id="PF02082">
    <property type="entry name" value="Rrf2"/>
    <property type="match status" value="1"/>
</dbReference>
<dbReference type="SUPFAM" id="SSF46785">
    <property type="entry name" value="Winged helix' DNA-binding domain"/>
    <property type="match status" value="1"/>
</dbReference>
<gene>
    <name evidence="1" type="ORF">GCM10022204_19830</name>
</gene>
<dbReference type="Gene3D" id="1.10.10.10">
    <property type="entry name" value="Winged helix-like DNA-binding domain superfamily/Winged helix DNA-binding domain"/>
    <property type="match status" value="1"/>
</dbReference>
<dbReference type="PROSITE" id="PS51197">
    <property type="entry name" value="HTH_RRF2_2"/>
    <property type="match status" value="1"/>
</dbReference>
<dbReference type="InterPro" id="IPR036388">
    <property type="entry name" value="WH-like_DNA-bd_sf"/>
</dbReference>
<dbReference type="EMBL" id="BAAAYX010000004">
    <property type="protein sequence ID" value="GAA3702734.1"/>
    <property type="molecule type" value="Genomic_DNA"/>
</dbReference>
<accession>A0ABP7DA42</accession>
<name>A0ABP7DA42_9ACTN</name>
<dbReference type="InterPro" id="IPR036390">
    <property type="entry name" value="WH_DNA-bd_sf"/>
</dbReference>